<accession>A0ACA9Y6G2</accession>
<evidence type="ECO:0000313" key="1">
    <source>
        <dbReference type="EMBL" id="CAH6720522.1"/>
    </source>
</evidence>
<protein>
    <submittedName>
        <fullName evidence="1">Filamentous growth regulator 41</fullName>
    </submittedName>
</protein>
<organism evidence="1 2">
    <name type="scientific">[Candida] jaroonii</name>
    <dbReference type="NCBI Taxonomy" id="467808"/>
    <lineage>
        <taxon>Eukaryota</taxon>
        <taxon>Fungi</taxon>
        <taxon>Dikarya</taxon>
        <taxon>Ascomycota</taxon>
        <taxon>Saccharomycotina</taxon>
        <taxon>Pichiomycetes</taxon>
        <taxon>Debaryomycetaceae</taxon>
        <taxon>Yamadazyma</taxon>
    </lineage>
</organism>
<dbReference type="EMBL" id="CALSDN010000004">
    <property type="protein sequence ID" value="CAH6720522.1"/>
    <property type="molecule type" value="Genomic_DNA"/>
</dbReference>
<keyword evidence="2" id="KW-1185">Reference proteome</keyword>
<name>A0ACA9Y6G2_9ASCO</name>
<sequence>MQLSNILYSIVSLSLVSSTLGAPTENVRRDDDEGPVIVKLTTTVHNVATNTKIIQGSVSTRTNTIINTDTTTTTRYTATVTSTVFGTPITYTTVAPTPIDTSNIKIPTETVTTSSSSSSSSSSSPQKTQQPTTIETTSTAPKTTSTPTTAPTTTPVATTSVTTVTDSTDNGPSITDIANIPASTGSWIIENITTSKSDGVCVVDYDYYATGEQETVTSTSTIYHTVTRS</sequence>
<reference evidence="1" key="1">
    <citation type="submission" date="2022-06" db="EMBL/GenBank/DDBJ databases">
        <authorList>
            <person name="Legras J.-L."/>
            <person name="Devillers H."/>
            <person name="Grondin C."/>
        </authorList>
    </citation>
    <scope>NUCLEOTIDE SEQUENCE</scope>
    <source>
        <strain evidence="1">CLIB 1444</strain>
    </source>
</reference>
<evidence type="ECO:0000313" key="2">
    <source>
        <dbReference type="Proteomes" id="UP001152531"/>
    </source>
</evidence>
<comment type="caution">
    <text evidence="1">The sequence shown here is derived from an EMBL/GenBank/DDBJ whole genome shotgun (WGS) entry which is preliminary data.</text>
</comment>
<dbReference type="Proteomes" id="UP001152531">
    <property type="component" value="Unassembled WGS sequence"/>
</dbReference>
<proteinExistence type="predicted"/>
<gene>
    <name evidence="1" type="ORF">CLIB1444_04S01948</name>
</gene>